<evidence type="ECO:0000313" key="4">
    <source>
        <dbReference type="Proteomes" id="UP000523000"/>
    </source>
</evidence>
<dbReference type="PROSITE" id="PS01045">
    <property type="entry name" value="SQUALEN_PHYTOEN_SYN_2"/>
    <property type="match status" value="1"/>
</dbReference>
<dbReference type="Pfam" id="PF00494">
    <property type="entry name" value="SQS_PSY"/>
    <property type="match status" value="1"/>
</dbReference>
<dbReference type="PANTHER" id="PTHR31480">
    <property type="entry name" value="BIFUNCTIONAL LYCOPENE CYCLASE/PHYTOENE SYNTHASE"/>
    <property type="match status" value="1"/>
</dbReference>
<dbReference type="UniPathway" id="UPA00799"/>
<keyword evidence="2" id="KW-0808">Transferase</keyword>
<dbReference type="InterPro" id="IPR019845">
    <property type="entry name" value="Squalene/phytoene_synthase_CS"/>
</dbReference>
<dbReference type="RefSeq" id="WP_183509969.1">
    <property type="nucleotide sequence ID" value="NZ_BAABGK010000023.1"/>
</dbReference>
<name>A0A839QRB3_9MICC</name>
<evidence type="ECO:0000256" key="1">
    <source>
        <dbReference type="ARBA" id="ARBA00004684"/>
    </source>
</evidence>
<dbReference type="Gene3D" id="1.10.600.10">
    <property type="entry name" value="Farnesyl Diphosphate Synthase"/>
    <property type="match status" value="1"/>
</dbReference>
<comment type="pathway">
    <text evidence="1">Carotenoid biosynthesis; phytoene biosynthesis.</text>
</comment>
<dbReference type="SFLD" id="SFLDG01212">
    <property type="entry name" value="Phytoene_synthase_like"/>
    <property type="match status" value="1"/>
</dbReference>
<dbReference type="GO" id="GO:0004311">
    <property type="term" value="F:geranylgeranyl diphosphate synthase activity"/>
    <property type="evidence" value="ECO:0007669"/>
    <property type="project" value="InterPro"/>
</dbReference>
<proteinExistence type="predicted"/>
<keyword evidence="4" id="KW-1185">Reference proteome</keyword>
<dbReference type="AlphaFoldDB" id="A0A839QRB3"/>
<reference evidence="3 4" key="1">
    <citation type="submission" date="2020-08" db="EMBL/GenBank/DDBJ databases">
        <title>Sequencing the genomes of 1000 actinobacteria strains.</title>
        <authorList>
            <person name="Klenk H.-P."/>
        </authorList>
    </citation>
    <scope>NUCLEOTIDE SEQUENCE [LARGE SCALE GENOMIC DNA]</scope>
    <source>
        <strain evidence="3 4">DSM 22826</strain>
    </source>
</reference>
<dbReference type="InterPro" id="IPR008949">
    <property type="entry name" value="Isoprenoid_synthase_dom_sf"/>
</dbReference>
<gene>
    <name evidence="3" type="ORF">E9229_000802</name>
</gene>
<evidence type="ECO:0000256" key="2">
    <source>
        <dbReference type="ARBA" id="ARBA00022679"/>
    </source>
</evidence>
<comment type="caution">
    <text evidence="3">The sequence shown here is derived from an EMBL/GenBank/DDBJ whole genome shotgun (WGS) entry which is preliminary data.</text>
</comment>
<dbReference type="SFLD" id="SFLDG01018">
    <property type="entry name" value="Squalene/Phytoene_Synthase_Lik"/>
    <property type="match status" value="1"/>
</dbReference>
<organism evidence="3 4">
    <name type="scientific">Paeniglutamicibacter cryotolerans</name>
    <dbReference type="NCBI Taxonomy" id="670079"/>
    <lineage>
        <taxon>Bacteria</taxon>
        <taxon>Bacillati</taxon>
        <taxon>Actinomycetota</taxon>
        <taxon>Actinomycetes</taxon>
        <taxon>Micrococcales</taxon>
        <taxon>Micrococcaceae</taxon>
        <taxon>Paeniglutamicibacter</taxon>
    </lineage>
</organism>
<dbReference type="EMBL" id="JACHVS010000001">
    <property type="protein sequence ID" value="MBB2994611.1"/>
    <property type="molecule type" value="Genomic_DNA"/>
</dbReference>
<dbReference type="InterPro" id="IPR044843">
    <property type="entry name" value="Trans_IPPS_bact-type"/>
</dbReference>
<evidence type="ECO:0000313" key="3">
    <source>
        <dbReference type="EMBL" id="MBB2994611.1"/>
    </source>
</evidence>
<dbReference type="GO" id="GO:0008299">
    <property type="term" value="P:isoprenoid biosynthetic process"/>
    <property type="evidence" value="ECO:0007669"/>
    <property type="project" value="UniProtKB-ARBA"/>
</dbReference>
<dbReference type="SFLD" id="SFLDS00005">
    <property type="entry name" value="Isoprenoid_Synthase_Type_I"/>
    <property type="match status" value="1"/>
</dbReference>
<dbReference type="SUPFAM" id="SSF48576">
    <property type="entry name" value="Terpenoid synthases"/>
    <property type="match status" value="1"/>
</dbReference>
<dbReference type="InterPro" id="IPR002060">
    <property type="entry name" value="Squ/phyt_synthse"/>
</dbReference>
<sequence>MITDPLLRYSDVASCSASAVISKYSTSFSLACRLLEPGTRSHIENIYALVRVADEAVDGAATAAGLSTTAVAEQLDLLEAETLRAMACGYSTNLVVHAFARSARTCGITSELTAPFFASMRSDLSISEHSPASLDGYIYGSAEVVGLMCLRAFQILPDADHAHEQELRIAARRLGAAFQKVNFLRDLAADSEDLGRSYFPDTVPAMLTEERKAELVAEIRADLDYAATGIVRLPPSVRRAVGMTHDLFRALVLRIERVPASDLLRTRVRVGGPRKALIAARALTRRFDAVPVKRVAA</sequence>
<dbReference type="Proteomes" id="UP000523000">
    <property type="component" value="Unassembled WGS sequence"/>
</dbReference>
<accession>A0A839QRB3</accession>
<protein>
    <submittedName>
        <fullName evidence="3">Phytoene/squalene synthetase</fullName>
    </submittedName>
</protein>